<dbReference type="SUPFAM" id="SSF53448">
    <property type="entry name" value="Nucleotide-diphospho-sugar transferases"/>
    <property type="match status" value="1"/>
</dbReference>
<dbReference type="EMBL" id="RXLZ01000070">
    <property type="protein sequence ID" value="RTQ86203.1"/>
    <property type="molecule type" value="Genomic_DNA"/>
</dbReference>
<proteinExistence type="predicted"/>
<name>A0A431UBQ3_STEMA</name>
<keyword evidence="2" id="KW-0808">Transferase</keyword>
<protein>
    <submittedName>
        <fullName evidence="2">Glycosyltransferase family 2 protein</fullName>
    </submittedName>
</protein>
<sequence>MAPGLSVVVTFHKEGLFAHAALCSYLKSRADARQAGIDVEVVLVLDNADTETTTIVRNHPDLEGDELIIEATVGDSALARNLGLARARGIHACTLDGDDLISREYFRRHMAFAVGLPERTILHPEVVVSFGRDNFFSWQLDQDSMYFSADMLISENPWVSAVFARRDVFAEVPYVGCRPKQTGFGYEDWHWSCQSVAAGFRHVTVPETAYFYRLKQSGSVNATSSELQVVMPPSDLFGRWEDA</sequence>
<dbReference type="RefSeq" id="WP_126930206.1">
    <property type="nucleotide sequence ID" value="NZ_RXLZ01000070.1"/>
</dbReference>
<dbReference type="GO" id="GO:0016740">
    <property type="term" value="F:transferase activity"/>
    <property type="evidence" value="ECO:0007669"/>
    <property type="project" value="UniProtKB-KW"/>
</dbReference>
<dbReference type="CDD" id="cd00761">
    <property type="entry name" value="Glyco_tranf_GTA_type"/>
    <property type="match status" value="1"/>
</dbReference>
<reference evidence="2 3" key="1">
    <citation type="submission" date="2018-12" db="EMBL/GenBank/DDBJ databases">
        <authorList>
            <person name="Kartti S."/>
            <person name="Manni A."/>
            <person name="Chemao El Fihri M.W."/>
            <person name="Laamarti M."/>
            <person name="Temsamani L."/>
            <person name="El Jamali J.E."/>
            <person name="Ouadghiri M."/>
            <person name="Ibrahimi A."/>
            <person name="Filati-Maltouf A."/>
        </authorList>
    </citation>
    <scope>NUCLEOTIDE SEQUENCE [LARGE SCALE GENOMIC DNA]</scope>
    <source>
        <strain evidence="2 3">MDMC339</strain>
    </source>
</reference>
<evidence type="ECO:0000259" key="1">
    <source>
        <dbReference type="Pfam" id="PF00535"/>
    </source>
</evidence>
<organism evidence="2 3">
    <name type="scientific">Stenotrophomonas maltophilia</name>
    <name type="common">Pseudomonas maltophilia</name>
    <name type="synonym">Xanthomonas maltophilia</name>
    <dbReference type="NCBI Taxonomy" id="40324"/>
    <lineage>
        <taxon>Bacteria</taxon>
        <taxon>Pseudomonadati</taxon>
        <taxon>Pseudomonadota</taxon>
        <taxon>Gammaproteobacteria</taxon>
        <taxon>Lysobacterales</taxon>
        <taxon>Lysobacteraceae</taxon>
        <taxon>Stenotrophomonas</taxon>
        <taxon>Stenotrophomonas maltophilia group</taxon>
    </lineage>
</organism>
<dbReference type="Gene3D" id="3.90.550.10">
    <property type="entry name" value="Spore Coat Polysaccharide Biosynthesis Protein SpsA, Chain A"/>
    <property type="match status" value="1"/>
</dbReference>
<dbReference type="Pfam" id="PF00535">
    <property type="entry name" value="Glycos_transf_2"/>
    <property type="match status" value="1"/>
</dbReference>
<accession>A0A431UBQ3</accession>
<feature type="domain" description="Glycosyltransferase 2-like" evidence="1">
    <location>
        <begin position="6"/>
        <end position="137"/>
    </location>
</feature>
<gene>
    <name evidence="2" type="ORF">EKL94_18830</name>
</gene>
<evidence type="ECO:0000313" key="2">
    <source>
        <dbReference type="EMBL" id="RTQ86203.1"/>
    </source>
</evidence>
<comment type="caution">
    <text evidence="2">The sequence shown here is derived from an EMBL/GenBank/DDBJ whole genome shotgun (WGS) entry which is preliminary data.</text>
</comment>
<dbReference type="Proteomes" id="UP000271705">
    <property type="component" value="Unassembled WGS sequence"/>
</dbReference>
<dbReference type="InterPro" id="IPR001173">
    <property type="entry name" value="Glyco_trans_2-like"/>
</dbReference>
<dbReference type="InterPro" id="IPR029044">
    <property type="entry name" value="Nucleotide-diphossugar_trans"/>
</dbReference>
<dbReference type="AlphaFoldDB" id="A0A431UBQ3"/>
<evidence type="ECO:0000313" key="3">
    <source>
        <dbReference type="Proteomes" id="UP000271705"/>
    </source>
</evidence>